<evidence type="ECO:0000256" key="1">
    <source>
        <dbReference type="SAM" id="MobiDB-lite"/>
    </source>
</evidence>
<name>A0A4S4NUB0_9BACT</name>
<evidence type="ECO:0000313" key="3">
    <source>
        <dbReference type="Proteomes" id="UP000308528"/>
    </source>
</evidence>
<proteinExistence type="predicted"/>
<evidence type="ECO:0000313" key="2">
    <source>
        <dbReference type="EMBL" id="THH39830.1"/>
    </source>
</evidence>
<reference evidence="2 3" key="1">
    <citation type="submission" date="2019-04" db="EMBL/GenBank/DDBJ databases">
        <title>Lewinella litorea sp. nov., isolated from a marine sand.</title>
        <authorList>
            <person name="Yoon J.-H."/>
        </authorList>
    </citation>
    <scope>NUCLEOTIDE SEQUENCE [LARGE SCALE GENOMIC DNA]</scope>
    <source>
        <strain evidence="2 3">HSMS-39</strain>
    </source>
</reference>
<comment type="caution">
    <text evidence="2">The sequence shown here is derived from an EMBL/GenBank/DDBJ whole genome shotgun (WGS) entry which is preliminary data.</text>
</comment>
<keyword evidence="3" id="KW-1185">Reference proteome</keyword>
<dbReference type="AlphaFoldDB" id="A0A4S4NUB0"/>
<dbReference type="RefSeq" id="WP_136458752.1">
    <property type="nucleotide sequence ID" value="NZ_SRSF01000003.1"/>
</dbReference>
<protein>
    <submittedName>
        <fullName evidence="2">Uncharacterized protein</fullName>
    </submittedName>
</protein>
<feature type="region of interest" description="Disordered" evidence="1">
    <location>
        <begin position="1"/>
        <end position="71"/>
    </location>
</feature>
<accession>A0A4S4NUB0</accession>
<gene>
    <name evidence="2" type="ORF">E4021_09460</name>
</gene>
<dbReference type="EMBL" id="SRSF01000003">
    <property type="protein sequence ID" value="THH39830.1"/>
    <property type="molecule type" value="Genomic_DNA"/>
</dbReference>
<sequence>MQFNHKPSRYRIFDAKTQQPILAADGDKDKKAPTATPKKNVDDQDDDDLKNVDSSKGGYGHGSGFDKDELA</sequence>
<organism evidence="2 3">
    <name type="scientific">Neolewinella litorea</name>
    <dbReference type="NCBI Taxonomy" id="2562452"/>
    <lineage>
        <taxon>Bacteria</taxon>
        <taxon>Pseudomonadati</taxon>
        <taxon>Bacteroidota</taxon>
        <taxon>Saprospiria</taxon>
        <taxon>Saprospirales</taxon>
        <taxon>Lewinellaceae</taxon>
        <taxon>Neolewinella</taxon>
    </lineage>
</organism>
<dbReference type="Proteomes" id="UP000308528">
    <property type="component" value="Unassembled WGS sequence"/>
</dbReference>